<proteinExistence type="predicted"/>
<dbReference type="AlphaFoldDB" id="F2NHZ8"/>
<dbReference type="OrthoDB" id="7068555at2"/>
<evidence type="ECO:0000313" key="1">
    <source>
        <dbReference type="EMBL" id="AEB09624.1"/>
    </source>
</evidence>
<gene>
    <name evidence="1" type="ordered locus">Desac_1784</name>
</gene>
<protein>
    <submittedName>
        <fullName evidence="1">Uncharacterized protein</fullName>
    </submittedName>
</protein>
<dbReference type="KEGG" id="dao:Desac_1784"/>
<dbReference type="EMBL" id="CP002629">
    <property type="protein sequence ID" value="AEB09624.1"/>
    <property type="molecule type" value="Genomic_DNA"/>
</dbReference>
<reference evidence="2" key="2">
    <citation type="submission" date="2011-03" db="EMBL/GenBank/DDBJ databases">
        <title>The complete genome of Desulfobacca acetoxidans DSM 11109.</title>
        <authorList>
            <consortium name="US DOE Joint Genome Institute (JGI-PGF)"/>
            <person name="Lucas S."/>
            <person name="Copeland A."/>
            <person name="Lapidus A."/>
            <person name="Bruce D."/>
            <person name="Goodwin L."/>
            <person name="Pitluck S."/>
            <person name="Peters L."/>
            <person name="Kyrpides N."/>
            <person name="Mavromatis K."/>
            <person name="Ivanova N."/>
            <person name="Ovchinnikova G."/>
            <person name="Teshima H."/>
            <person name="Detter J.C."/>
            <person name="Han C."/>
            <person name="Land M."/>
            <person name="Hauser L."/>
            <person name="Markowitz V."/>
            <person name="Cheng J.-F."/>
            <person name="Hugenholtz P."/>
            <person name="Woyke T."/>
            <person name="Wu D."/>
            <person name="Spring S."/>
            <person name="Schueler E."/>
            <person name="Brambilla E."/>
            <person name="Klenk H.-P."/>
            <person name="Eisen J.A."/>
        </authorList>
    </citation>
    <scope>NUCLEOTIDE SEQUENCE [LARGE SCALE GENOMIC DNA]</scope>
    <source>
        <strain evidence="2">ATCC 700848 / DSM 11109 / ASRB2</strain>
    </source>
</reference>
<dbReference type="Proteomes" id="UP000000483">
    <property type="component" value="Chromosome"/>
</dbReference>
<reference evidence="1 2" key="1">
    <citation type="journal article" date="2011" name="Stand. Genomic Sci.">
        <title>Complete genome sequence of the acetate-degrading sulfate reducer Desulfobacca acetoxidans type strain (ASRB2).</title>
        <authorList>
            <person name="Goker M."/>
            <person name="Teshima H."/>
            <person name="Lapidus A."/>
            <person name="Nolan M."/>
            <person name="Lucas S."/>
            <person name="Hammon N."/>
            <person name="Deshpande S."/>
            <person name="Cheng J.F."/>
            <person name="Tapia R."/>
            <person name="Han C."/>
            <person name="Goodwin L."/>
            <person name="Pitluck S."/>
            <person name="Huntemann M."/>
            <person name="Liolios K."/>
            <person name="Ivanova N."/>
            <person name="Pagani I."/>
            <person name="Mavromatis K."/>
            <person name="Ovchinikova G."/>
            <person name="Pati A."/>
            <person name="Chen A."/>
            <person name="Palaniappan K."/>
            <person name="Land M."/>
            <person name="Hauser L."/>
            <person name="Brambilla E.M."/>
            <person name="Rohde M."/>
            <person name="Spring S."/>
            <person name="Detter J.C."/>
            <person name="Woyke T."/>
            <person name="Bristow J."/>
            <person name="Eisen J.A."/>
            <person name="Markowitz V."/>
            <person name="Hugenholtz P."/>
            <person name="Kyrpides N.C."/>
            <person name="Klenk H.P."/>
        </authorList>
    </citation>
    <scope>NUCLEOTIDE SEQUENCE [LARGE SCALE GENOMIC DNA]</scope>
    <source>
        <strain evidence="2">ATCC 700848 / DSM 11109 / ASRB2</strain>
    </source>
</reference>
<dbReference type="STRING" id="880072.Desac_1784"/>
<sequence>MRINCLSCGHKFDLGDAYDDFEGPVKCLCGAMLEIRTEDGRLKAIRLMENISRRPSRGRELGEAAA</sequence>
<dbReference type="RefSeq" id="WP_013706734.1">
    <property type="nucleotide sequence ID" value="NC_015388.1"/>
</dbReference>
<dbReference type="HOGENOM" id="CLU_2824039_0_0_7"/>
<name>F2NHZ8_DESAR</name>
<evidence type="ECO:0000313" key="2">
    <source>
        <dbReference type="Proteomes" id="UP000000483"/>
    </source>
</evidence>
<keyword evidence="2" id="KW-1185">Reference proteome</keyword>
<organism evidence="1 2">
    <name type="scientific">Desulfobacca acetoxidans (strain ATCC 700848 / DSM 11109 / ASRB2)</name>
    <dbReference type="NCBI Taxonomy" id="880072"/>
    <lineage>
        <taxon>Bacteria</taxon>
        <taxon>Pseudomonadati</taxon>
        <taxon>Thermodesulfobacteriota</taxon>
        <taxon>Desulfobaccia</taxon>
        <taxon>Desulfobaccales</taxon>
        <taxon>Desulfobaccaceae</taxon>
        <taxon>Desulfobacca</taxon>
    </lineage>
</organism>
<accession>F2NHZ8</accession>